<keyword evidence="4" id="KW-0645">Protease</keyword>
<evidence type="ECO:0000256" key="3">
    <source>
        <dbReference type="ARBA" id="ARBA00022645"/>
    </source>
</evidence>
<evidence type="ECO:0000313" key="18">
    <source>
        <dbReference type="EMBL" id="MDQ0226697.1"/>
    </source>
</evidence>
<sequence length="689" mass="76982">MDVITPKRLRITLKTMRALLFIGLLVLVFLSTIILSIVLYAKWQGPPSLTVPQSTIIYASDGTKIGELHNGQKRYWVPLDDISDYALQATVAIEDQSFFEHNGFDYKRIAGAALADLKAMAKVQGASTITQQYARNLFLHHGKTWERKAKEAFYTIRLEQNYSKEQILEGYINTIYYGHGVYGIEAAANYYFGKSAKDLSLAEAALLVGIPKGPSTYSPYVNQEKAEARQEIILKTMKNEGYITANQLDAALREELVYTKKESKQQKGIAPYFQDAVMESVADLLQIDEEAIQTQGLKIYTTLDITMQETAEKLMNSSIDQSSDIQAGFVALEPSTGHVKALIGGREYDKSPFNRATQAVRQPGSAIKPLLYYTAIENGFTPSTEMKSEPTTFKYDNGKATYKPSNYNGYYANDFITMLQAIALSDNIYAVKTHMFLGMDKLVKSGEQFGLKTKMKQIPSTALGTSPVRLIDLVNAYGILGNGGKKIEPTFVTKIEDASGKLIYKSSKEKEQILDEQAAFVTTHMMTGMFDPKLNDYTSITGQTIASTLTREYAGKSGTTSTDSWMVGFSPQIVAGVWTGYDKGKSINLVQERSYAKKIWANFMEESLEDESVKAFRPPDGVVGVYINPASGKLATKDCPVRRLTYFVEGTEPTEYCKEHKSNKKSEDKAKKETNDKEEGLFEKLFKWW</sequence>
<protein>
    <submittedName>
        <fullName evidence="18">1A family penicillin-binding protein</fullName>
    </submittedName>
</protein>
<reference evidence="18 19" key="1">
    <citation type="submission" date="2023-07" db="EMBL/GenBank/DDBJ databases">
        <title>Genomic Encyclopedia of Type Strains, Phase IV (KMG-IV): sequencing the most valuable type-strain genomes for metagenomic binning, comparative biology and taxonomic classification.</title>
        <authorList>
            <person name="Goeker M."/>
        </authorList>
    </citation>
    <scope>NUCLEOTIDE SEQUENCE [LARGE SCALE GENOMIC DNA]</scope>
    <source>
        <strain evidence="18 19">DSM 17723</strain>
    </source>
</reference>
<keyword evidence="2" id="KW-1003">Cell membrane</keyword>
<dbReference type="InterPro" id="IPR036950">
    <property type="entry name" value="PBP_transglycosylase"/>
</dbReference>
<keyword evidence="10 15" id="KW-0472">Membrane</keyword>
<evidence type="ECO:0000256" key="12">
    <source>
        <dbReference type="ARBA" id="ARBA00023316"/>
    </source>
</evidence>
<feature type="transmembrane region" description="Helical" evidence="15">
    <location>
        <begin position="18"/>
        <end position="41"/>
    </location>
</feature>
<evidence type="ECO:0000256" key="6">
    <source>
        <dbReference type="ARBA" id="ARBA00022679"/>
    </source>
</evidence>
<comment type="subcellular location">
    <subcellularLocation>
        <location evidence="1">Cell membrane</location>
    </subcellularLocation>
</comment>
<keyword evidence="11" id="KW-0511">Multifunctional enzyme</keyword>
<comment type="catalytic activity">
    <reaction evidence="14">
        <text>[GlcNAc-(1-&gt;4)-Mur2Ac(oyl-L-Ala-gamma-D-Glu-L-Lys-D-Ala-D-Ala)](n)-di-trans,octa-cis-undecaprenyl diphosphate + beta-D-GlcNAc-(1-&gt;4)-Mur2Ac(oyl-L-Ala-gamma-D-Glu-L-Lys-D-Ala-D-Ala)-di-trans,octa-cis-undecaprenyl diphosphate = [GlcNAc-(1-&gt;4)-Mur2Ac(oyl-L-Ala-gamma-D-Glu-L-Lys-D-Ala-D-Ala)](n+1)-di-trans,octa-cis-undecaprenyl diphosphate + di-trans,octa-cis-undecaprenyl diphosphate + H(+)</text>
        <dbReference type="Rhea" id="RHEA:23708"/>
        <dbReference type="Rhea" id="RHEA-COMP:9602"/>
        <dbReference type="Rhea" id="RHEA-COMP:9603"/>
        <dbReference type="ChEBI" id="CHEBI:15378"/>
        <dbReference type="ChEBI" id="CHEBI:58405"/>
        <dbReference type="ChEBI" id="CHEBI:60033"/>
        <dbReference type="ChEBI" id="CHEBI:78435"/>
        <dbReference type="EC" id="2.4.99.28"/>
    </reaction>
</comment>
<dbReference type="Pfam" id="PF00905">
    <property type="entry name" value="Transpeptidase"/>
    <property type="match status" value="1"/>
</dbReference>
<dbReference type="InterPro" id="IPR012338">
    <property type="entry name" value="Beta-lactam/transpept-like"/>
</dbReference>
<comment type="catalytic activity">
    <reaction evidence="13">
        <text>Preferential cleavage: (Ac)2-L-Lys-D-Ala-|-D-Ala. Also transpeptidation of peptidyl-alanyl moieties that are N-acyl substituents of D-alanine.</text>
        <dbReference type="EC" id="3.4.16.4"/>
    </reaction>
</comment>
<gene>
    <name evidence="18" type="ORF">J2S02_003042</name>
</gene>
<evidence type="ECO:0000256" key="8">
    <source>
        <dbReference type="ARBA" id="ARBA00022960"/>
    </source>
</evidence>
<dbReference type="InterPro" id="IPR023346">
    <property type="entry name" value="Lysozyme-like_dom_sf"/>
</dbReference>
<keyword evidence="12" id="KW-0961">Cell wall biogenesis/degradation</keyword>
<keyword evidence="7" id="KW-0378">Hydrolase</keyword>
<feature type="domain" description="Glycosyl transferase family 51" evidence="17">
    <location>
        <begin position="62"/>
        <end position="238"/>
    </location>
</feature>
<dbReference type="EMBL" id="JAUSTZ010000006">
    <property type="protein sequence ID" value="MDQ0226697.1"/>
    <property type="molecule type" value="Genomic_DNA"/>
</dbReference>
<evidence type="ECO:0000256" key="7">
    <source>
        <dbReference type="ARBA" id="ARBA00022801"/>
    </source>
</evidence>
<dbReference type="InterPro" id="IPR001460">
    <property type="entry name" value="PCN-bd_Tpept"/>
</dbReference>
<dbReference type="RefSeq" id="WP_095301738.1">
    <property type="nucleotide sequence ID" value="NZ_CADEPK010000029.1"/>
</dbReference>
<keyword evidence="15" id="KW-0812">Transmembrane</keyword>
<evidence type="ECO:0000259" key="17">
    <source>
        <dbReference type="Pfam" id="PF00912"/>
    </source>
</evidence>
<proteinExistence type="predicted"/>
<keyword evidence="6" id="KW-0808">Transferase</keyword>
<keyword evidence="15" id="KW-1133">Transmembrane helix</keyword>
<evidence type="ECO:0000256" key="4">
    <source>
        <dbReference type="ARBA" id="ARBA00022670"/>
    </source>
</evidence>
<dbReference type="PANTHER" id="PTHR32282">
    <property type="entry name" value="BINDING PROTEIN TRANSPEPTIDASE, PUTATIVE-RELATED"/>
    <property type="match status" value="1"/>
</dbReference>
<name>A0ABT9Z390_9BACI</name>
<evidence type="ECO:0000256" key="14">
    <source>
        <dbReference type="ARBA" id="ARBA00049902"/>
    </source>
</evidence>
<evidence type="ECO:0000256" key="9">
    <source>
        <dbReference type="ARBA" id="ARBA00022984"/>
    </source>
</evidence>
<dbReference type="PANTHER" id="PTHR32282:SF11">
    <property type="entry name" value="PENICILLIN-BINDING PROTEIN 1B"/>
    <property type="match status" value="1"/>
</dbReference>
<dbReference type="NCBIfam" id="TIGR02074">
    <property type="entry name" value="PBP_1a_fam"/>
    <property type="match status" value="1"/>
</dbReference>
<evidence type="ECO:0000313" key="19">
    <source>
        <dbReference type="Proteomes" id="UP001232245"/>
    </source>
</evidence>
<feature type="domain" description="Penicillin-binding protein transpeptidase" evidence="16">
    <location>
        <begin position="328"/>
        <end position="578"/>
    </location>
</feature>
<keyword evidence="8" id="KW-0133">Cell shape</keyword>
<evidence type="ECO:0000259" key="16">
    <source>
        <dbReference type="Pfam" id="PF00905"/>
    </source>
</evidence>
<dbReference type="Proteomes" id="UP001232245">
    <property type="component" value="Unassembled WGS sequence"/>
</dbReference>
<dbReference type="InterPro" id="IPR050396">
    <property type="entry name" value="Glycosyltr_51/Transpeptidase"/>
</dbReference>
<evidence type="ECO:0000256" key="15">
    <source>
        <dbReference type="SAM" id="Phobius"/>
    </source>
</evidence>
<evidence type="ECO:0000256" key="13">
    <source>
        <dbReference type="ARBA" id="ARBA00034000"/>
    </source>
</evidence>
<evidence type="ECO:0000256" key="5">
    <source>
        <dbReference type="ARBA" id="ARBA00022676"/>
    </source>
</evidence>
<evidence type="ECO:0000256" key="1">
    <source>
        <dbReference type="ARBA" id="ARBA00004236"/>
    </source>
</evidence>
<evidence type="ECO:0000256" key="11">
    <source>
        <dbReference type="ARBA" id="ARBA00023268"/>
    </source>
</evidence>
<dbReference type="Gene3D" id="3.40.710.10">
    <property type="entry name" value="DD-peptidase/beta-lactamase superfamily"/>
    <property type="match status" value="1"/>
</dbReference>
<accession>A0ABT9Z390</accession>
<comment type="caution">
    <text evidence="18">The sequence shown here is derived from an EMBL/GenBank/DDBJ whole genome shotgun (WGS) entry which is preliminary data.</text>
</comment>
<keyword evidence="19" id="KW-1185">Reference proteome</keyword>
<dbReference type="SUPFAM" id="SSF53955">
    <property type="entry name" value="Lysozyme-like"/>
    <property type="match status" value="1"/>
</dbReference>
<dbReference type="SUPFAM" id="SSF56601">
    <property type="entry name" value="beta-lactamase/transpeptidase-like"/>
    <property type="match status" value="1"/>
</dbReference>
<dbReference type="InterPro" id="IPR001264">
    <property type="entry name" value="Glyco_trans_51"/>
</dbReference>
<dbReference type="Gene3D" id="1.10.3810.10">
    <property type="entry name" value="Biosynthetic peptidoglycan transglycosylase-like"/>
    <property type="match status" value="1"/>
</dbReference>
<organism evidence="18 19">
    <name type="scientific">Metabacillus niabensis</name>
    <dbReference type="NCBI Taxonomy" id="324854"/>
    <lineage>
        <taxon>Bacteria</taxon>
        <taxon>Bacillati</taxon>
        <taxon>Bacillota</taxon>
        <taxon>Bacilli</taxon>
        <taxon>Bacillales</taxon>
        <taxon>Bacillaceae</taxon>
        <taxon>Metabacillus</taxon>
    </lineage>
</organism>
<dbReference type="Pfam" id="PF00912">
    <property type="entry name" value="Transgly"/>
    <property type="match status" value="1"/>
</dbReference>
<keyword evidence="5" id="KW-0328">Glycosyltransferase</keyword>
<keyword evidence="9" id="KW-0573">Peptidoglycan synthesis</keyword>
<evidence type="ECO:0000256" key="10">
    <source>
        <dbReference type="ARBA" id="ARBA00023136"/>
    </source>
</evidence>
<evidence type="ECO:0000256" key="2">
    <source>
        <dbReference type="ARBA" id="ARBA00022475"/>
    </source>
</evidence>
<keyword evidence="3" id="KW-0121">Carboxypeptidase</keyword>